<dbReference type="Proteomes" id="UP001470023">
    <property type="component" value="Unassembled WGS sequence"/>
</dbReference>
<gene>
    <name evidence="2" type="ORF">ABT272_18065</name>
</gene>
<evidence type="ECO:0000313" key="3">
    <source>
        <dbReference type="Proteomes" id="UP001470023"/>
    </source>
</evidence>
<evidence type="ECO:0000256" key="1">
    <source>
        <dbReference type="SAM" id="MobiDB-lite"/>
    </source>
</evidence>
<feature type="region of interest" description="Disordered" evidence="1">
    <location>
        <begin position="23"/>
        <end position="83"/>
    </location>
</feature>
<evidence type="ECO:0000313" key="2">
    <source>
        <dbReference type="EMBL" id="MER6429627.1"/>
    </source>
</evidence>
<dbReference type="EMBL" id="JBEPAZ010000013">
    <property type="protein sequence ID" value="MER6429627.1"/>
    <property type="molecule type" value="Genomic_DNA"/>
</dbReference>
<sequence>MPILPKADAASVIRPGAGSFLAPAAVGRQQRRTGHSRARNGPRGNAPGVFRSPFTRTDRDRPAWGRHSTRSPHDGHAGRPCSGRVRLANQHADEVLLLDEDDLPGASAPASAEVDAETNRVIVEIAADNAPLADALGQWYGIDTVTVRVNPGVHQFQETLTGPTAICTIS</sequence>
<reference evidence="2 3" key="1">
    <citation type="submission" date="2024-06" db="EMBL/GenBank/DDBJ databases">
        <title>The Natural Products Discovery Center: Release of the First 8490 Sequenced Strains for Exploring Actinobacteria Biosynthetic Diversity.</title>
        <authorList>
            <person name="Kalkreuter E."/>
            <person name="Kautsar S.A."/>
            <person name="Yang D."/>
            <person name="Bader C.D."/>
            <person name="Teijaro C.N."/>
            <person name="Fluegel L."/>
            <person name="Davis C.M."/>
            <person name="Simpson J.R."/>
            <person name="Lauterbach L."/>
            <person name="Steele A.D."/>
            <person name="Gui C."/>
            <person name="Meng S."/>
            <person name="Li G."/>
            <person name="Viehrig K."/>
            <person name="Ye F."/>
            <person name="Su P."/>
            <person name="Kiefer A.F."/>
            <person name="Nichols A."/>
            <person name="Cepeda A.J."/>
            <person name="Yan W."/>
            <person name="Fan B."/>
            <person name="Jiang Y."/>
            <person name="Adhikari A."/>
            <person name="Zheng C.-J."/>
            <person name="Schuster L."/>
            <person name="Cowan T.M."/>
            <person name="Smanski M.J."/>
            <person name="Chevrette M.G."/>
            <person name="De Carvalho L.P.S."/>
            <person name="Shen B."/>
        </authorList>
    </citation>
    <scope>NUCLEOTIDE SEQUENCE [LARGE SCALE GENOMIC DNA]</scope>
    <source>
        <strain evidence="2 3">NPDC001166</strain>
    </source>
</reference>
<accession>A0ABV1U7D8</accession>
<organism evidence="2 3">
    <name type="scientific">Streptomyces sp. 900105245</name>
    <dbReference type="NCBI Taxonomy" id="3154379"/>
    <lineage>
        <taxon>Bacteria</taxon>
        <taxon>Bacillati</taxon>
        <taxon>Actinomycetota</taxon>
        <taxon>Actinomycetes</taxon>
        <taxon>Kitasatosporales</taxon>
        <taxon>Streptomycetaceae</taxon>
        <taxon>Streptomyces</taxon>
    </lineage>
</organism>
<proteinExistence type="predicted"/>
<keyword evidence="3" id="KW-1185">Reference proteome</keyword>
<protein>
    <submittedName>
        <fullName evidence="2">Uncharacterized protein</fullName>
    </submittedName>
</protein>
<name>A0ABV1U7D8_9ACTN</name>
<feature type="compositionally biased region" description="Basic residues" evidence="1">
    <location>
        <begin position="29"/>
        <end position="40"/>
    </location>
</feature>
<comment type="caution">
    <text evidence="2">The sequence shown here is derived from an EMBL/GenBank/DDBJ whole genome shotgun (WGS) entry which is preliminary data.</text>
</comment>
<dbReference type="RefSeq" id="WP_352063893.1">
    <property type="nucleotide sequence ID" value="NZ_JBEPAZ010000013.1"/>
</dbReference>